<protein>
    <submittedName>
        <fullName evidence="3">Amidohydrolase family protein</fullName>
    </submittedName>
</protein>
<evidence type="ECO:0000256" key="1">
    <source>
        <dbReference type="ARBA" id="ARBA00008829"/>
    </source>
</evidence>
<organism evidence="3 4">
    <name type="scientific">Tectimicrobiota bacterium</name>
    <dbReference type="NCBI Taxonomy" id="2528274"/>
    <lineage>
        <taxon>Bacteria</taxon>
        <taxon>Pseudomonadati</taxon>
        <taxon>Nitrospinota/Tectimicrobiota group</taxon>
        <taxon>Candidatus Tectimicrobiota</taxon>
    </lineage>
</organism>
<dbReference type="SUPFAM" id="SSF51556">
    <property type="entry name" value="Metallo-dependent hydrolases"/>
    <property type="match status" value="1"/>
</dbReference>
<dbReference type="EMBL" id="JACPUR010000038">
    <property type="protein sequence ID" value="MBI3129149.1"/>
    <property type="molecule type" value="Genomic_DNA"/>
</dbReference>
<dbReference type="GO" id="GO:0004038">
    <property type="term" value="F:allantoinase activity"/>
    <property type="evidence" value="ECO:0007669"/>
    <property type="project" value="TreeGrafter"/>
</dbReference>
<gene>
    <name evidence="3" type="ORF">HYZ11_16200</name>
</gene>
<dbReference type="InterPro" id="IPR050138">
    <property type="entry name" value="DHOase/Allantoinase_Hydrolase"/>
</dbReference>
<dbReference type="PANTHER" id="PTHR43668:SF2">
    <property type="entry name" value="ALLANTOINASE"/>
    <property type="match status" value="1"/>
</dbReference>
<dbReference type="AlphaFoldDB" id="A0A932I0J2"/>
<dbReference type="Proteomes" id="UP000782312">
    <property type="component" value="Unassembled WGS sequence"/>
</dbReference>
<reference evidence="3" key="1">
    <citation type="submission" date="2020-07" db="EMBL/GenBank/DDBJ databases">
        <title>Huge and variable diversity of episymbiotic CPR bacteria and DPANN archaea in groundwater ecosystems.</title>
        <authorList>
            <person name="He C.Y."/>
            <person name="Keren R."/>
            <person name="Whittaker M."/>
            <person name="Farag I.F."/>
            <person name="Doudna J."/>
            <person name="Cate J.H.D."/>
            <person name="Banfield J.F."/>
        </authorList>
    </citation>
    <scope>NUCLEOTIDE SEQUENCE</scope>
    <source>
        <strain evidence="3">NC_groundwater_763_Ag_S-0.2um_68_21</strain>
    </source>
</reference>
<feature type="domain" description="Amidohydrolase-related" evidence="2">
    <location>
        <begin position="51"/>
        <end position="429"/>
    </location>
</feature>
<dbReference type="Gene3D" id="3.20.20.140">
    <property type="entry name" value="Metal-dependent hydrolases"/>
    <property type="match status" value="1"/>
</dbReference>
<dbReference type="InterPro" id="IPR011059">
    <property type="entry name" value="Metal-dep_hydrolase_composite"/>
</dbReference>
<evidence type="ECO:0000313" key="4">
    <source>
        <dbReference type="Proteomes" id="UP000782312"/>
    </source>
</evidence>
<dbReference type="PANTHER" id="PTHR43668">
    <property type="entry name" value="ALLANTOINASE"/>
    <property type="match status" value="1"/>
</dbReference>
<dbReference type="InterPro" id="IPR006680">
    <property type="entry name" value="Amidohydro-rel"/>
</dbReference>
<sequence>MKADLLISNARIVTPAGTYRGHLYVDGGQIAAITKEKEAGARREIDAAGRYLMPGMVDEHVHMMDPGFTDREDWTQGTKSAARGGITTVIDHHRSEPLVYTRKILEEKTEYIRSRAVVDYGQLGGIDLDNLEHLRPMWEGGALGFKGFICELHGVPDLSEGVLLDVMREVKSFGGVVMLHCESDSILKKAKARIDAEGRTDYMCITEWRNPEAETVATLDAISLAELTGCTVLVAHVSQPKLLQAIRDARRRGANIYAESCPQYFYLSTEHLKKSGPFVKFTPVIREPEVVEGMRGALGRGMVDTIGTDHCPFPRAKKEAGVKDIHKAPFGIPGCDTTVRLMLNAVSDGVLTLNQLVRVCCEQPARLFRLYPRKGSIQIGADADLLLVDMEKEEVLRDEDIVSKCRWTPFNGWKVKGAPVMTLVRGQVVMEGGKVIGEAGSGRPVERVEA</sequence>
<dbReference type="SUPFAM" id="SSF51338">
    <property type="entry name" value="Composite domain of metallo-dependent hydrolases"/>
    <property type="match status" value="1"/>
</dbReference>
<dbReference type="InterPro" id="IPR032466">
    <property type="entry name" value="Metal_Hydrolase"/>
</dbReference>
<dbReference type="GO" id="GO:0006145">
    <property type="term" value="P:purine nucleobase catabolic process"/>
    <property type="evidence" value="ECO:0007669"/>
    <property type="project" value="TreeGrafter"/>
</dbReference>
<evidence type="ECO:0000313" key="3">
    <source>
        <dbReference type="EMBL" id="MBI3129149.1"/>
    </source>
</evidence>
<comment type="similarity">
    <text evidence="1">Belongs to the metallo-dependent hydrolases superfamily. Hydantoinase/dihydropyrimidinase family.</text>
</comment>
<dbReference type="GO" id="GO:0005737">
    <property type="term" value="C:cytoplasm"/>
    <property type="evidence" value="ECO:0007669"/>
    <property type="project" value="TreeGrafter"/>
</dbReference>
<dbReference type="Gene3D" id="2.30.40.10">
    <property type="entry name" value="Urease, subunit C, domain 1"/>
    <property type="match status" value="1"/>
</dbReference>
<comment type="caution">
    <text evidence="3">The sequence shown here is derived from an EMBL/GenBank/DDBJ whole genome shotgun (WGS) entry which is preliminary data.</text>
</comment>
<evidence type="ECO:0000259" key="2">
    <source>
        <dbReference type="Pfam" id="PF01979"/>
    </source>
</evidence>
<name>A0A932I0J2_UNCTE</name>
<proteinExistence type="inferred from homology"/>
<dbReference type="FunFam" id="3.20.20.140:FF:000174">
    <property type="entry name" value="Dihydropyrimidinase-related protein 2"/>
    <property type="match status" value="1"/>
</dbReference>
<dbReference type="Pfam" id="PF01979">
    <property type="entry name" value="Amidohydro_1"/>
    <property type="match status" value="1"/>
</dbReference>
<accession>A0A932I0J2</accession>